<keyword evidence="6" id="KW-0119">Carbohydrate metabolism</keyword>
<evidence type="ECO:0000256" key="2">
    <source>
        <dbReference type="ARBA" id="ARBA00022679"/>
    </source>
</evidence>
<dbReference type="Gene3D" id="3.40.980.20">
    <property type="entry name" value="Four-carbon acid sugar kinase, nucleotide binding domain"/>
    <property type="match status" value="1"/>
</dbReference>
<dbReference type="SUPFAM" id="SSF142764">
    <property type="entry name" value="YgbK-like"/>
    <property type="match status" value="1"/>
</dbReference>
<dbReference type="Proteomes" id="UP000037405">
    <property type="component" value="Unassembled WGS sequence"/>
</dbReference>
<dbReference type="InterPro" id="IPR031475">
    <property type="entry name" value="NBD_C"/>
</dbReference>
<dbReference type="EMBL" id="LGUE01000008">
    <property type="protein sequence ID" value="KON82824.1"/>
    <property type="molecule type" value="Genomic_DNA"/>
</dbReference>
<evidence type="ECO:0000313" key="9">
    <source>
        <dbReference type="EMBL" id="KON82824.1"/>
    </source>
</evidence>
<evidence type="ECO:0000313" key="10">
    <source>
        <dbReference type="Proteomes" id="UP000037405"/>
    </source>
</evidence>
<dbReference type="InterPro" id="IPR037051">
    <property type="entry name" value="4-carb_acid_sugar_kinase_N_sf"/>
</dbReference>
<proteinExistence type="inferred from homology"/>
<dbReference type="InterPro" id="IPR042213">
    <property type="entry name" value="NBD_C_sf"/>
</dbReference>
<dbReference type="PATRIC" id="fig|189381.12.peg.3176"/>
<evidence type="ECO:0000256" key="4">
    <source>
        <dbReference type="ARBA" id="ARBA00022777"/>
    </source>
</evidence>
<dbReference type="RefSeq" id="WP_053429480.1">
    <property type="nucleotide sequence ID" value="NZ_JAUKEH010000003.1"/>
</dbReference>
<accession>A0A0M0FZ40</accession>
<evidence type="ECO:0000256" key="5">
    <source>
        <dbReference type="ARBA" id="ARBA00022840"/>
    </source>
</evidence>
<feature type="domain" description="Four-carbon acid sugar kinase nucleotide binding" evidence="8">
    <location>
        <begin position="299"/>
        <end position="460"/>
    </location>
</feature>
<evidence type="ECO:0000259" key="7">
    <source>
        <dbReference type="Pfam" id="PF07005"/>
    </source>
</evidence>
<dbReference type="OrthoDB" id="153193at2"/>
<feature type="domain" description="Four-carbon acid sugar kinase N-terminal" evidence="7">
    <location>
        <begin position="33"/>
        <end position="273"/>
    </location>
</feature>
<dbReference type="Pfam" id="PF07005">
    <property type="entry name" value="SBD_N"/>
    <property type="match status" value="1"/>
</dbReference>
<evidence type="ECO:0000256" key="3">
    <source>
        <dbReference type="ARBA" id="ARBA00022741"/>
    </source>
</evidence>
<evidence type="ECO:0000256" key="6">
    <source>
        <dbReference type="ARBA" id="ARBA00023277"/>
    </source>
</evidence>
<dbReference type="GO" id="GO:0005524">
    <property type="term" value="F:ATP binding"/>
    <property type="evidence" value="ECO:0007669"/>
    <property type="project" value="UniProtKB-KW"/>
</dbReference>
<evidence type="ECO:0000256" key="1">
    <source>
        <dbReference type="ARBA" id="ARBA00005715"/>
    </source>
</evidence>
<keyword evidence="10" id="KW-1185">Reference proteome</keyword>
<protein>
    <submittedName>
        <fullName evidence="9">Hydroxyacid dehydrogenase</fullName>
    </submittedName>
</protein>
<keyword evidence="4" id="KW-0418">Kinase</keyword>
<keyword evidence="5" id="KW-0067">ATP-binding</keyword>
<name>A0A0M0FZ40_9BACI</name>
<sequence>MREASILEHYQPYNQTELGALWEKNRPALQHKIVVLDDDPTGVQTVHGVSVYTDWTEETITSGFQEENQIFFILTNSRAFTENETTKVHQDIANRVEAISKKLGVPYLIISRGDSTLRGHYPLETEVMKDTIEQRGGIIQDGEVILPFFKEGGRYTIDDTHYVQDGDSLIPAGDTEFAKDRSFGYRASHLGEWVEEKTDGRFKKSDVTSITLEELRSLSVGSIKEKLMGVHDFGKVIVNAIDENDVKVFVLALIEAINSGKQFMFRTAAAFTKVIGNISSRPLLEREELILEDSEHGGLIIVGSHVKKTTDQLNALKELSTLEFIEFDCHLVGHQSAFEEETNRVLHLVENKLSEGVTTVVYTKRERLDLGEGMEEQELIQSVRISDALTSIVRNCAVRPNYIIAKGGITSSDVGTKGLQVKRATVAGQIAPGIPVWKTGKESTFPHIPYVIFPGNVGGIGTLKDVVLKLEN</sequence>
<reference evidence="10" key="1">
    <citation type="submission" date="2015-07" db="EMBL/GenBank/DDBJ databases">
        <title>Fjat-14235 jcm11544.</title>
        <authorList>
            <person name="Liu B."/>
            <person name="Wang J."/>
            <person name="Zhu Y."/>
            <person name="Liu G."/>
            <person name="Chen Q."/>
            <person name="Chen Z."/>
            <person name="Lan J."/>
            <person name="Che J."/>
            <person name="Ge C."/>
            <person name="Shi H."/>
            <person name="Pan Z."/>
            <person name="Liu X."/>
        </authorList>
    </citation>
    <scope>NUCLEOTIDE SEQUENCE [LARGE SCALE GENOMIC DNA]</scope>
    <source>
        <strain evidence="10">JCM 11544</strain>
    </source>
</reference>
<dbReference type="STRING" id="189381.GCA_900166615_00538"/>
<evidence type="ECO:0000259" key="8">
    <source>
        <dbReference type="Pfam" id="PF17042"/>
    </source>
</evidence>
<comment type="caution">
    <text evidence="9">The sequence shown here is derived from an EMBL/GenBank/DDBJ whole genome shotgun (WGS) entry which is preliminary data.</text>
</comment>
<organism evidence="9 10">
    <name type="scientific">Rossellomorea marisflavi</name>
    <dbReference type="NCBI Taxonomy" id="189381"/>
    <lineage>
        <taxon>Bacteria</taxon>
        <taxon>Bacillati</taxon>
        <taxon>Bacillota</taxon>
        <taxon>Bacilli</taxon>
        <taxon>Bacillales</taxon>
        <taxon>Bacillaceae</taxon>
        <taxon>Rossellomorea</taxon>
    </lineage>
</organism>
<gene>
    <name evidence="9" type="ORF">AF331_18385</name>
</gene>
<keyword evidence="3" id="KW-0547">Nucleotide-binding</keyword>
<dbReference type="InterPro" id="IPR010737">
    <property type="entry name" value="4-carb_acid_sugar_kinase_N"/>
</dbReference>
<dbReference type="AlphaFoldDB" id="A0A0M0FZ40"/>
<dbReference type="Pfam" id="PF17042">
    <property type="entry name" value="NBD_C"/>
    <property type="match status" value="1"/>
</dbReference>
<dbReference type="GO" id="GO:0016301">
    <property type="term" value="F:kinase activity"/>
    <property type="evidence" value="ECO:0007669"/>
    <property type="project" value="UniProtKB-KW"/>
</dbReference>
<keyword evidence="2" id="KW-0808">Transferase</keyword>
<dbReference type="Gene3D" id="3.40.50.10840">
    <property type="entry name" value="Putative sugar-binding, N-terminal domain"/>
    <property type="match status" value="1"/>
</dbReference>
<comment type="similarity">
    <text evidence="1">Belongs to the four-carbon acid sugar kinase family.</text>
</comment>